<feature type="compositionally biased region" description="Polar residues" evidence="1">
    <location>
        <begin position="21"/>
        <end position="30"/>
    </location>
</feature>
<dbReference type="RefSeq" id="WP_124785009.1">
    <property type="nucleotide sequence ID" value="NZ_CP034171.1"/>
</dbReference>
<sequence>MNDGYILEELGKVLANGVNTSQKNGALHQNQDSRTENQDGTVTGGGKDSGMEGVKKMLCLAIFSTRHKHTINLSL</sequence>
<name>A0A3G8WJS3_9FLAO</name>
<dbReference type="EMBL" id="CP034171">
    <property type="protein sequence ID" value="AZI20829.1"/>
    <property type="molecule type" value="Genomic_DNA"/>
</dbReference>
<reference evidence="3" key="1">
    <citation type="submission" date="2018-11" db="EMBL/GenBank/DDBJ databases">
        <title>Proposal to divide the Flavobacteriaceae and reorganize its genera based on Amino Acid Identity values calculated from whole genome sequences.</title>
        <authorList>
            <person name="Nicholson A.C."/>
            <person name="Gulvik C.A."/>
            <person name="Whitney A.M."/>
            <person name="Humrighouse B.W."/>
            <person name="Bell M."/>
            <person name="Holmes B."/>
            <person name="Steigerwalt A.B."/>
            <person name="Villarma A."/>
            <person name="Sheth M."/>
            <person name="Batra D."/>
            <person name="Pryor J."/>
            <person name="Bernardet J.-F."/>
            <person name="Hugo C."/>
            <person name="Kampfer P."/>
            <person name="Newman J.D."/>
            <person name="McQuiston J.R."/>
        </authorList>
    </citation>
    <scope>NUCLEOTIDE SEQUENCE [LARGE SCALE GENOMIC DNA]</scope>
    <source>
        <strain evidence="3">H4753</strain>
    </source>
</reference>
<gene>
    <name evidence="2" type="ORF">EIH08_09040</name>
</gene>
<evidence type="ECO:0000313" key="2">
    <source>
        <dbReference type="EMBL" id="AZI20829.1"/>
    </source>
</evidence>
<dbReference type="AlphaFoldDB" id="A0A3G8WJS3"/>
<proteinExistence type="predicted"/>
<accession>A0A3G8WJS3</accession>
<organism evidence="2 3">
    <name type="scientific">Chryseobacterium taklimakanense</name>
    <dbReference type="NCBI Taxonomy" id="536441"/>
    <lineage>
        <taxon>Bacteria</taxon>
        <taxon>Pseudomonadati</taxon>
        <taxon>Bacteroidota</taxon>
        <taxon>Flavobacteriia</taxon>
        <taxon>Flavobacteriales</taxon>
        <taxon>Weeksellaceae</taxon>
        <taxon>Chryseobacterium group</taxon>
        <taxon>Chryseobacterium</taxon>
    </lineage>
</organism>
<feature type="region of interest" description="Disordered" evidence="1">
    <location>
        <begin position="21"/>
        <end position="49"/>
    </location>
</feature>
<dbReference type="Proteomes" id="UP000282297">
    <property type="component" value="Chromosome"/>
</dbReference>
<protein>
    <submittedName>
        <fullName evidence="2">Uncharacterized protein</fullName>
    </submittedName>
</protein>
<evidence type="ECO:0000313" key="3">
    <source>
        <dbReference type="Proteomes" id="UP000282297"/>
    </source>
</evidence>
<evidence type="ECO:0000256" key="1">
    <source>
        <dbReference type="SAM" id="MobiDB-lite"/>
    </source>
</evidence>